<feature type="transmembrane region" description="Helical" evidence="5">
    <location>
        <begin position="7"/>
        <end position="25"/>
    </location>
</feature>
<dbReference type="GO" id="GO:0032259">
    <property type="term" value="P:methylation"/>
    <property type="evidence" value="ECO:0007669"/>
    <property type="project" value="UniProtKB-KW"/>
</dbReference>
<name>A0A850HAZ7_9SPHN</name>
<dbReference type="AlphaFoldDB" id="A0A850HAZ7"/>
<feature type="transmembrane region" description="Helical" evidence="5">
    <location>
        <begin position="61"/>
        <end position="81"/>
    </location>
</feature>
<evidence type="ECO:0000313" key="7">
    <source>
        <dbReference type="Proteomes" id="UP000546031"/>
    </source>
</evidence>
<sequence>MAELIRWAERLFLIPLSCLVIYRVWPHIADHPHMVLFLASEVVGVVLLLTQRRGTWSVDIYPLIVALLGTGVGLLVVPAGAQLVAEPISVMLVMTGAGISFLAKIFLGRSFGVVPANRGVKVVGVYRFVRHPMYLGYMINQLGFLLLFFSLHNVVIYAIAWYAFWLRAREEEKFLEKDEAYRAYQDKVRYRLIPGVA</sequence>
<keyword evidence="6" id="KW-0489">Methyltransferase</keyword>
<keyword evidence="7" id="KW-1185">Reference proteome</keyword>
<evidence type="ECO:0000256" key="1">
    <source>
        <dbReference type="ARBA" id="ARBA00004141"/>
    </source>
</evidence>
<protein>
    <submittedName>
        <fullName evidence="6">Isoprenylcysteine carboxylmethyltransferase family protein</fullName>
    </submittedName>
</protein>
<evidence type="ECO:0000256" key="3">
    <source>
        <dbReference type="ARBA" id="ARBA00022989"/>
    </source>
</evidence>
<dbReference type="GO" id="GO:0004671">
    <property type="term" value="F:protein C-terminal S-isoprenylcysteine carboxyl O-methyltransferase activity"/>
    <property type="evidence" value="ECO:0007669"/>
    <property type="project" value="InterPro"/>
</dbReference>
<dbReference type="EMBL" id="JABWTA010000001">
    <property type="protein sequence ID" value="NVE94076.1"/>
    <property type="molecule type" value="Genomic_DNA"/>
</dbReference>
<evidence type="ECO:0000256" key="4">
    <source>
        <dbReference type="ARBA" id="ARBA00023136"/>
    </source>
</evidence>
<feature type="transmembrane region" description="Helical" evidence="5">
    <location>
        <begin position="87"/>
        <end position="107"/>
    </location>
</feature>
<dbReference type="PANTHER" id="PTHR43847:SF1">
    <property type="entry name" value="BLL3993 PROTEIN"/>
    <property type="match status" value="1"/>
</dbReference>
<evidence type="ECO:0000313" key="6">
    <source>
        <dbReference type="EMBL" id="NVE94076.1"/>
    </source>
</evidence>
<dbReference type="RefSeq" id="WP_176272392.1">
    <property type="nucleotide sequence ID" value="NZ_JABWTA010000001.1"/>
</dbReference>
<keyword evidence="6" id="KW-0808">Transferase</keyword>
<dbReference type="GO" id="GO:0016020">
    <property type="term" value="C:membrane"/>
    <property type="evidence" value="ECO:0007669"/>
    <property type="project" value="UniProtKB-SubCell"/>
</dbReference>
<feature type="transmembrane region" description="Helical" evidence="5">
    <location>
        <begin position="31"/>
        <end position="49"/>
    </location>
</feature>
<dbReference type="InterPro" id="IPR052527">
    <property type="entry name" value="Metal_cation-efflux_comp"/>
</dbReference>
<gene>
    <name evidence="6" type="ORF">HUO12_04100</name>
</gene>
<keyword evidence="2 5" id="KW-0812">Transmembrane</keyword>
<organism evidence="6 7">
    <name type="scientific">Altererythrobacter lutimaris</name>
    <dbReference type="NCBI Taxonomy" id="2743979"/>
    <lineage>
        <taxon>Bacteria</taxon>
        <taxon>Pseudomonadati</taxon>
        <taxon>Pseudomonadota</taxon>
        <taxon>Alphaproteobacteria</taxon>
        <taxon>Sphingomonadales</taxon>
        <taxon>Erythrobacteraceae</taxon>
        <taxon>Altererythrobacter</taxon>
    </lineage>
</organism>
<evidence type="ECO:0000256" key="5">
    <source>
        <dbReference type="SAM" id="Phobius"/>
    </source>
</evidence>
<dbReference type="Pfam" id="PF04140">
    <property type="entry name" value="ICMT"/>
    <property type="match status" value="1"/>
</dbReference>
<reference evidence="6 7" key="1">
    <citation type="submission" date="2020-06" db="EMBL/GenBank/DDBJ databases">
        <title>Altererythrobacter lutimaris sp. nov., a marine bacterium isolated from a tidal flat.</title>
        <authorList>
            <person name="Kim D."/>
            <person name="Yoo Y."/>
            <person name="Kim J.-J."/>
        </authorList>
    </citation>
    <scope>NUCLEOTIDE SEQUENCE [LARGE SCALE GENOMIC DNA]</scope>
    <source>
        <strain evidence="6 7">JGD-16</strain>
    </source>
</reference>
<comment type="subcellular location">
    <subcellularLocation>
        <location evidence="1">Membrane</location>
        <topology evidence="1">Multi-pass membrane protein</topology>
    </subcellularLocation>
</comment>
<dbReference type="InterPro" id="IPR007269">
    <property type="entry name" value="ICMT_MeTrfase"/>
</dbReference>
<keyword evidence="3 5" id="KW-1133">Transmembrane helix</keyword>
<proteinExistence type="predicted"/>
<dbReference type="Proteomes" id="UP000546031">
    <property type="component" value="Unassembled WGS sequence"/>
</dbReference>
<evidence type="ECO:0000256" key="2">
    <source>
        <dbReference type="ARBA" id="ARBA00022692"/>
    </source>
</evidence>
<feature type="transmembrane region" description="Helical" evidence="5">
    <location>
        <begin position="142"/>
        <end position="164"/>
    </location>
</feature>
<comment type="caution">
    <text evidence="6">The sequence shown here is derived from an EMBL/GenBank/DDBJ whole genome shotgun (WGS) entry which is preliminary data.</text>
</comment>
<dbReference type="PANTHER" id="PTHR43847">
    <property type="entry name" value="BLL3993 PROTEIN"/>
    <property type="match status" value="1"/>
</dbReference>
<accession>A0A850HAZ7</accession>
<dbReference type="Gene3D" id="1.20.120.1630">
    <property type="match status" value="1"/>
</dbReference>
<keyword evidence="4 5" id="KW-0472">Membrane</keyword>